<dbReference type="RefSeq" id="WP_142880977.1">
    <property type="nucleotide sequence ID" value="NZ_VJMG01000009.1"/>
</dbReference>
<name>A0A549TFV2_9HYPH</name>
<dbReference type="AlphaFoldDB" id="A0A549TFV2"/>
<sequence length="167" mass="18479">MTQTANAGIFKIEYELLTRADPDSDIQFGMDFTITQSPSSNPLPLCQLIFPATSVGTNKAGQWNIDNHKAPSADPACLIFANAEGGTIKDTPRELSKRDRGVLSTKFTVYRVDVKKDMLQIHGVKFGYSINTSDTKPQTIFTGFSTYEISNEEKKVVLEQCKSITFS</sequence>
<evidence type="ECO:0000313" key="1">
    <source>
        <dbReference type="EMBL" id="TRL41482.1"/>
    </source>
</evidence>
<proteinExistence type="predicted"/>
<comment type="caution">
    <text evidence="1">The sequence shown here is derived from an EMBL/GenBank/DDBJ whole genome shotgun (WGS) entry which is preliminary data.</text>
</comment>
<dbReference type="Proteomes" id="UP000316801">
    <property type="component" value="Unassembled WGS sequence"/>
</dbReference>
<accession>A0A549TFV2</accession>
<dbReference type="EMBL" id="VJMG01000009">
    <property type="protein sequence ID" value="TRL41482.1"/>
    <property type="molecule type" value="Genomic_DNA"/>
</dbReference>
<protein>
    <submittedName>
        <fullName evidence="1">Uncharacterized protein</fullName>
    </submittedName>
</protein>
<gene>
    <name evidence="1" type="ORF">FNA46_03585</name>
</gene>
<organism evidence="1 2">
    <name type="scientific">Rhizobium straminoryzae</name>
    <dbReference type="NCBI Taxonomy" id="1387186"/>
    <lineage>
        <taxon>Bacteria</taxon>
        <taxon>Pseudomonadati</taxon>
        <taxon>Pseudomonadota</taxon>
        <taxon>Alphaproteobacteria</taxon>
        <taxon>Hyphomicrobiales</taxon>
        <taxon>Rhizobiaceae</taxon>
        <taxon>Rhizobium/Agrobacterium group</taxon>
        <taxon>Rhizobium</taxon>
    </lineage>
</organism>
<keyword evidence="2" id="KW-1185">Reference proteome</keyword>
<reference evidence="1 2" key="1">
    <citation type="submission" date="2019-07" db="EMBL/GenBank/DDBJ databases">
        <title>Ln-dependent methylotrophs.</title>
        <authorList>
            <person name="Tani A."/>
        </authorList>
    </citation>
    <scope>NUCLEOTIDE SEQUENCE [LARGE SCALE GENOMIC DNA]</scope>
    <source>
        <strain evidence="1 2">SM12</strain>
    </source>
</reference>
<evidence type="ECO:0000313" key="2">
    <source>
        <dbReference type="Proteomes" id="UP000316801"/>
    </source>
</evidence>